<protein>
    <submittedName>
        <fullName evidence="1">Uncharacterized protein</fullName>
    </submittedName>
</protein>
<evidence type="ECO:0000313" key="1">
    <source>
        <dbReference type="EMBL" id="GBN06247.1"/>
    </source>
</evidence>
<dbReference type="Proteomes" id="UP000499080">
    <property type="component" value="Unassembled WGS sequence"/>
</dbReference>
<organism evidence="1 2">
    <name type="scientific">Araneus ventricosus</name>
    <name type="common">Orbweaver spider</name>
    <name type="synonym">Epeira ventricosa</name>
    <dbReference type="NCBI Taxonomy" id="182803"/>
    <lineage>
        <taxon>Eukaryota</taxon>
        <taxon>Metazoa</taxon>
        <taxon>Ecdysozoa</taxon>
        <taxon>Arthropoda</taxon>
        <taxon>Chelicerata</taxon>
        <taxon>Arachnida</taxon>
        <taxon>Araneae</taxon>
        <taxon>Araneomorphae</taxon>
        <taxon>Entelegynae</taxon>
        <taxon>Araneoidea</taxon>
        <taxon>Araneidae</taxon>
        <taxon>Araneus</taxon>
    </lineage>
</organism>
<keyword evidence="2" id="KW-1185">Reference proteome</keyword>
<reference evidence="1 2" key="1">
    <citation type="journal article" date="2019" name="Sci. Rep.">
        <title>Orb-weaving spider Araneus ventricosus genome elucidates the spidroin gene catalogue.</title>
        <authorList>
            <person name="Kono N."/>
            <person name="Nakamura H."/>
            <person name="Ohtoshi R."/>
            <person name="Moran D.A.P."/>
            <person name="Shinohara A."/>
            <person name="Yoshida Y."/>
            <person name="Fujiwara M."/>
            <person name="Mori M."/>
            <person name="Tomita M."/>
            <person name="Arakawa K."/>
        </authorList>
    </citation>
    <scope>NUCLEOTIDE SEQUENCE [LARGE SCALE GENOMIC DNA]</scope>
</reference>
<accession>A0A4Y2KXB3</accession>
<proteinExistence type="predicted"/>
<dbReference type="AlphaFoldDB" id="A0A4Y2KXB3"/>
<evidence type="ECO:0000313" key="2">
    <source>
        <dbReference type="Proteomes" id="UP000499080"/>
    </source>
</evidence>
<comment type="caution">
    <text evidence="1">The sequence shown here is derived from an EMBL/GenBank/DDBJ whole genome shotgun (WGS) entry which is preliminary data.</text>
</comment>
<gene>
    <name evidence="1" type="ORF">AVEN_105372_1</name>
</gene>
<sequence>MDTGTSHTSLQAKDDDLRNVTLKFPTPFLTEFDFTSEARAFFFRKARPDVFGEEGRFLTIRTTPAVIVVVEGETEFPSSSIEEVGRSRILRSLYFNDLKQSEG</sequence>
<name>A0A4Y2KXB3_ARAVE</name>
<dbReference type="EMBL" id="BGPR01005044">
    <property type="protein sequence ID" value="GBN06247.1"/>
    <property type="molecule type" value="Genomic_DNA"/>
</dbReference>